<proteinExistence type="predicted"/>
<keyword evidence="2" id="KW-1185">Reference proteome</keyword>
<organism evidence="1 2">
    <name type="scientific">Candidatus Regiella insecticola 5.15</name>
    <dbReference type="NCBI Taxonomy" id="1005043"/>
    <lineage>
        <taxon>Bacteria</taxon>
        <taxon>Pseudomonadati</taxon>
        <taxon>Pseudomonadota</taxon>
        <taxon>Gammaproteobacteria</taxon>
        <taxon>Enterobacterales</taxon>
        <taxon>Enterobacteriaceae</taxon>
        <taxon>aphid secondary symbionts</taxon>
        <taxon>Candidatus Regiella</taxon>
    </lineage>
</organism>
<accession>G2GYF0</accession>
<dbReference type="AlphaFoldDB" id="G2GYF0"/>
<name>G2GYF0_9ENTR</name>
<evidence type="ECO:0000313" key="1">
    <source>
        <dbReference type="EMBL" id="EGY29230.1"/>
    </source>
</evidence>
<dbReference type="Proteomes" id="UP000004116">
    <property type="component" value="Unassembled WGS sequence"/>
</dbReference>
<protein>
    <submittedName>
        <fullName evidence="1">PilV type IV pilus minor pilin subunit, shufflon protein</fullName>
    </submittedName>
</protein>
<gene>
    <name evidence="1" type="ORF">Rin_00008080</name>
</gene>
<dbReference type="EMBL" id="AGCA01000195">
    <property type="protein sequence ID" value="EGY29230.1"/>
    <property type="molecule type" value="Genomic_DNA"/>
</dbReference>
<feature type="non-terminal residue" evidence="1">
    <location>
        <position position="1"/>
    </location>
</feature>
<evidence type="ECO:0000313" key="2">
    <source>
        <dbReference type="Proteomes" id="UP000004116"/>
    </source>
</evidence>
<comment type="caution">
    <text evidence="1">The sequence shown here is derived from an EMBL/GenBank/DDBJ whole genome shotgun (WGS) entry which is preliminary data.</text>
</comment>
<sequence length="83" mass="9245">ILDVPMLIKAGYLPKGFSAANNFSSRYHTRIYQPSALKFHHMIFLAGGAPLSFSAARKIATRIGGIDRHKIVFSQPNAALYRR</sequence>
<reference evidence="1 2" key="1">
    <citation type="journal article" date="2012" name="Genome Res.">
        <title>Genomic basis of endosymbiont-conferred protection against an insect parasitoid.</title>
        <authorList>
            <person name="Hansen A.K."/>
            <person name="Vorburger C."/>
            <person name="Moran N.A."/>
        </authorList>
    </citation>
    <scope>NUCLEOTIDE SEQUENCE [LARGE SCALE GENOMIC DNA]</scope>
    <source>
        <strain evidence="2">R5.15</strain>
    </source>
</reference>